<evidence type="ECO:0000259" key="14">
    <source>
        <dbReference type="Pfam" id="PF00999"/>
    </source>
</evidence>
<dbReference type="InterPro" id="IPR004709">
    <property type="entry name" value="NaH_exchanger"/>
</dbReference>
<feature type="transmembrane region" description="Helical" evidence="13">
    <location>
        <begin position="469"/>
        <end position="490"/>
    </location>
</feature>
<dbReference type="Proteomes" id="UP000013456">
    <property type="component" value="Chromosome 10"/>
</dbReference>
<dbReference type="EMBL" id="CM001262">
    <property type="protein sequence ID" value="EHH19606.1"/>
    <property type="molecule type" value="Genomic_DNA"/>
</dbReference>
<evidence type="ECO:0000256" key="11">
    <source>
        <dbReference type="ARBA" id="ARBA00023201"/>
    </source>
</evidence>
<sequence>MGEKMAEEERFPNTTHEGFNVTLHTTLVVTTKLVLPTPGKPILPVQTGEQAQQEEQSSGMTIFFSLLVLAICIILVHLLIRYRLHFLPESVAVVSLGILMGAVIKIIEFKKLANWKEEEMFRPNMFFLLLLPPIIFESGYSLHKGNFFQNIGSITLFAVFGTAISAFVVGGGIYFLGQSRGFFCVCVFVCFILQADVISKLNMTDSFAFGSLISAVDPVATIAIFNALHVDPVLNMLVFGESILNDAVSIVLTNTAEGLTRKNMSDVSGWQTFLQALDYFLKMFFGSAALGTLTGLISALVLKHIDLRKTPSLEFGMMIIFAYLPYGLAEGISLSGIMAILFSGIVMSHYTHHNLSPVTQILMQQTLRTVAFLCETCVFAFLGLSIFSFPHKFEISFVIWCIVLVLFGRAVNIFPLSYLLNFFRDHKITPKMMFIMWFSGLRGAIPYALSLHLDLEPMEKRQLIGTTTIVIVLFTILLLGGSTMPLIRLMDIEDAKARRRNKKDVNLSKTEKMGNTVESEHLSELTEEEYEAHYIRRQDLKGFMWLDAKYLNPFFTRRLTQEDLHHGRIQMKTLTNKWYEEVRQGPSGSEDDEQELL</sequence>
<proteinExistence type="inferred from homology"/>
<keyword evidence="4 12" id="KW-0050">Antiport</keyword>
<comment type="similarity">
    <text evidence="2 12">Belongs to the monovalent cation:proton antiporter 1 (CPA1) transporter (TC 2.A.36) family.</text>
</comment>
<evidence type="ECO:0000256" key="8">
    <source>
        <dbReference type="ARBA" id="ARBA00023053"/>
    </source>
</evidence>
<evidence type="ECO:0000256" key="1">
    <source>
        <dbReference type="ARBA" id="ARBA00004653"/>
    </source>
</evidence>
<evidence type="ECO:0000256" key="7">
    <source>
        <dbReference type="ARBA" id="ARBA00023034"/>
    </source>
</evidence>
<dbReference type="Gene3D" id="6.10.140.1330">
    <property type="match status" value="1"/>
</dbReference>
<feature type="transmembrane region" description="Helical" evidence="13">
    <location>
        <begin position="279"/>
        <end position="302"/>
    </location>
</feature>
<keyword evidence="9 12" id="KW-0406">Ion transport</keyword>
<reference evidence="15" key="1">
    <citation type="journal article" date="2011" name="Nat. Biotechnol.">
        <title>Genome sequencing and comparison of two nonhuman primate animal models, the cynomolgus and Chinese rhesus macaques.</title>
        <authorList>
            <person name="Yan G."/>
            <person name="Zhang G."/>
            <person name="Fang X."/>
            <person name="Zhang Y."/>
            <person name="Li C."/>
            <person name="Ling F."/>
            <person name="Cooper D.N."/>
            <person name="Li Q."/>
            <person name="Li Y."/>
            <person name="van Gool A.J."/>
            <person name="Du H."/>
            <person name="Chen J."/>
            <person name="Chen R."/>
            <person name="Zhang P."/>
            <person name="Huang Z."/>
            <person name="Thompson J.R."/>
            <person name="Meng Y."/>
            <person name="Bai Y."/>
            <person name="Wang J."/>
            <person name="Zhuo M."/>
            <person name="Wang T."/>
            <person name="Huang Y."/>
            <person name="Wei L."/>
            <person name="Li J."/>
            <person name="Wang Z."/>
            <person name="Hu H."/>
            <person name="Yang P."/>
            <person name="Le L."/>
            <person name="Stenson P.D."/>
            <person name="Li B."/>
            <person name="Liu X."/>
            <person name="Ball E.V."/>
            <person name="An N."/>
            <person name="Huang Q."/>
            <person name="Zhang Y."/>
            <person name="Fan W."/>
            <person name="Zhang X."/>
            <person name="Li Y."/>
            <person name="Wang W."/>
            <person name="Katze M.G."/>
            <person name="Su B."/>
            <person name="Nielsen R."/>
            <person name="Yang H."/>
            <person name="Wang J."/>
            <person name="Wang X."/>
            <person name="Wang J."/>
        </authorList>
    </citation>
    <scope>NUCLEOTIDE SEQUENCE [LARGE SCALE GENOMIC DNA]</scope>
    <source>
        <strain evidence="15">CR-5</strain>
    </source>
</reference>
<evidence type="ECO:0000256" key="13">
    <source>
        <dbReference type="SAM" id="Phobius"/>
    </source>
</evidence>
<keyword evidence="3 12" id="KW-0813">Transport</keyword>
<feature type="transmembrane region" description="Helical" evidence="13">
    <location>
        <begin position="125"/>
        <end position="142"/>
    </location>
</feature>
<name>G7N4K2_MACMU</name>
<gene>
    <name evidence="15" type="ORF">EGK_02305</name>
</gene>
<dbReference type="GO" id="GO:0015385">
    <property type="term" value="F:sodium:proton antiporter activity"/>
    <property type="evidence" value="ECO:0007669"/>
    <property type="project" value="InterPro"/>
</dbReference>
<comment type="subcellular location">
    <subcellularLocation>
        <location evidence="1">Golgi apparatus membrane</location>
        <topology evidence="1">Multi-pass membrane protein</topology>
    </subcellularLocation>
</comment>
<keyword evidence="5 12" id="KW-0812">Transmembrane</keyword>
<evidence type="ECO:0000313" key="15">
    <source>
        <dbReference type="EMBL" id="EHH19606.1"/>
    </source>
</evidence>
<feature type="transmembrane region" description="Helical" evidence="13">
    <location>
        <begin position="62"/>
        <end position="80"/>
    </location>
</feature>
<evidence type="ECO:0000256" key="10">
    <source>
        <dbReference type="ARBA" id="ARBA00023136"/>
    </source>
</evidence>
<feature type="transmembrane region" description="Helical" evidence="13">
    <location>
        <begin position="395"/>
        <end position="420"/>
    </location>
</feature>
<dbReference type="NCBIfam" id="TIGR00840">
    <property type="entry name" value="b_cpa1"/>
    <property type="match status" value="1"/>
</dbReference>
<feature type="transmembrane region" description="Helical" evidence="13">
    <location>
        <begin position="154"/>
        <end position="175"/>
    </location>
</feature>
<feature type="domain" description="Cation/H+ exchanger transmembrane" evidence="14">
    <location>
        <begin position="71"/>
        <end position="487"/>
    </location>
</feature>
<keyword evidence="7" id="KW-0333">Golgi apparatus</keyword>
<keyword evidence="8" id="KW-0915">Sodium</keyword>
<feature type="transmembrane region" description="Helical" evidence="13">
    <location>
        <begin position="432"/>
        <end position="449"/>
    </location>
</feature>
<dbReference type="PANTHER" id="PTHR10110">
    <property type="entry name" value="SODIUM/HYDROGEN EXCHANGER"/>
    <property type="match status" value="1"/>
</dbReference>
<accession>G7N4K2</accession>
<feature type="transmembrane region" description="Helical" evidence="13">
    <location>
        <begin position="207"/>
        <end position="228"/>
    </location>
</feature>
<dbReference type="Pfam" id="PF00999">
    <property type="entry name" value="Na_H_Exchanger"/>
    <property type="match status" value="1"/>
</dbReference>
<evidence type="ECO:0000256" key="3">
    <source>
        <dbReference type="ARBA" id="ARBA00022448"/>
    </source>
</evidence>
<evidence type="ECO:0000256" key="12">
    <source>
        <dbReference type="RuleBase" id="RU003722"/>
    </source>
</evidence>
<feature type="transmembrane region" description="Helical" evidence="13">
    <location>
        <begin position="182"/>
        <end position="201"/>
    </location>
</feature>
<dbReference type="InterPro" id="IPR006153">
    <property type="entry name" value="Cation/H_exchanger_TM"/>
</dbReference>
<protein>
    <recommendedName>
        <fullName evidence="12">Sodium/hydrogen exchanger</fullName>
    </recommendedName>
</protein>
<dbReference type="PRINTS" id="PR01084">
    <property type="entry name" value="NAHEXCHNGR"/>
</dbReference>
<evidence type="ECO:0000256" key="5">
    <source>
        <dbReference type="ARBA" id="ARBA00022692"/>
    </source>
</evidence>
<dbReference type="AlphaFoldDB" id="G7N4K2"/>
<dbReference type="PANTHER" id="PTHR10110:SF191">
    <property type="entry name" value="SODIUM_HYDROGEN EXCHANGER 8"/>
    <property type="match status" value="1"/>
</dbReference>
<dbReference type="GO" id="GO:0006885">
    <property type="term" value="P:regulation of pH"/>
    <property type="evidence" value="ECO:0007669"/>
    <property type="project" value="InterPro"/>
</dbReference>
<feature type="transmembrane region" description="Helical" evidence="13">
    <location>
        <begin position="86"/>
        <end position="104"/>
    </location>
</feature>
<keyword evidence="10 13" id="KW-0472">Membrane</keyword>
<evidence type="ECO:0000256" key="9">
    <source>
        <dbReference type="ARBA" id="ARBA00023065"/>
    </source>
</evidence>
<organism evidence="15">
    <name type="scientific">Macaca mulatta</name>
    <name type="common">Rhesus macaque</name>
    <dbReference type="NCBI Taxonomy" id="9544"/>
    <lineage>
        <taxon>Eukaryota</taxon>
        <taxon>Metazoa</taxon>
        <taxon>Chordata</taxon>
        <taxon>Craniata</taxon>
        <taxon>Vertebrata</taxon>
        <taxon>Euteleostomi</taxon>
        <taxon>Mammalia</taxon>
        <taxon>Eutheria</taxon>
        <taxon>Euarchontoglires</taxon>
        <taxon>Primates</taxon>
        <taxon>Haplorrhini</taxon>
        <taxon>Catarrhini</taxon>
        <taxon>Cercopithecidae</taxon>
        <taxon>Cercopithecinae</taxon>
        <taxon>Macaca</taxon>
    </lineage>
</organism>
<evidence type="ECO:0000256" key="2">
    <source>
        <dbReference type="ARBA" id="ARBA00007367"/>
    </source>
</evidence>
<evidence type="ECO:0000256" key="6">
    <source>
        <dbReference type="ARBA" id="ARBA00022989"/>
    </source>
</evidence>
<keyword evidence="6 13" id="KW-1133">Transmembrane helix</keyword>
<dbReference type="GO" id="GO:0000139">
    <property type="term" value="C:Golgi membrane"/>
    <property type="evidence" value="ECO:0007669"/>
    <property type="project" value="UniProtKB-SubCell"/>
</dbReference>
<keyword evidence="11 12" id="KW-0739">Sodium transport</keyword>
<feature type="transmembrane region" description="Helical" evidence="13">
    <location>
        <begin position="367"/>
        <end position="389"/>
    </location>
</feature>
<evidence type="ECO:0000256" key="4">
    <source>
        <dbReference type="ARBA" id="ARBA00022449"/>
    </source>
</evidence>
<feature type="transmembrane region" description="Helical" evidence="13">
    <location>
        <begin position="322"/>
        <end position="346"/>
    </location>
</feature>
<dbReference type="InterPro" id="IPR018422">
    <property type="entry name" value="Cation/H_exchanger_CPA1"/>
</dbReference>